<dbReference type="EMBL" id="JAIWYP010000016">
    <property type="protein sequence ID" value="KAH3695731.1"/>
    <property type="molecule type" value="Genomic_DNA"/>
</dbReference>
<evidence type="ECO:0000313" key="2">
    <source>
        <dbReference type="Proteomes" id="UP000828390"/>
    </source>
</evidence>
<keyword evidence="2" id="KW-1185">Reference proteome</keyword>
<protein>
    <submittedName>
        <fullName evidence="1">Uncharacterized protein</fullName>
    </submittedName>
</protein>
<gene>
    <name evidence="1" type="ORF">DPMN_083189</name>
</gene>
<dbReference type="Proteomes" id="UP000828390">
    <property type="component" value="Unassembled WGS sequence"/>
</dbReference>
<reference evidence="1" key="1">
    <citation type="journal article" date="2019" name="bioRxiv">
        <title>The Genome of the Zebra Mussel, Dreissena polymorpha: A Resource for Invasive Species Research.</title>
        <authorList>
            <person name="McCartney M.A."/>
            <person name="Auch B."/>
            <person name="Kono T."/>
            <person name="Mallez S."/>
            <person name="Zhang Y."/>
            <person name="Obille A."/>
            <person name="Becker A."/>
            <person name="Abrahante J.E."/>
            <person name="Garbe J."/>
            <person name="Badalamenti J.P."/>
            <person name="Herman A."/>
            <person name="Mangelson H."/>
            <person name="Liachko I."/>
            <person name="Sullivan S."/>
            <person name="Sone E.D."/>
            <person name="Koren S."/>
            <person name="Silverstein K.A.T."/>
            <person name="Beckman K.B."/>
            <person name="Gohl D.M."/>
        </authorList>
    </citation>
    <scope>NUCLEOTIDE SEQUENCE</scope>
    <source>
        <strain evidence="1">Duluth1</strain>
        <tissue evidence="1">Whole animal</tissue>
    </source>
</reference>
<name>A0A9D3YAP0_DREPO</name>
<comment type="caution">
    <text evidence="1">The sequence shown here is derived from an EMBL/GenBank/DDBJ whole genome shotgun (WGS) entry which is preliminary data.</text>
</comment>
<reference evidence="1" key="2">
    <citation type="submission" date="2020-11" db="EMBL/GenBank/DDBJ databases">
        <authorList>
            <person name="McCartney M.A."/>
            <person name="Auch B."/>
            <person name="Kono T."/>
            <person name="Mallez S."/>
            <person name="Becker A."/>
            <person name="Gohl D.M."/>
            <person name="Silverstein K.A.T."/>
            <person name="Koren S."/>
            <person name="Bechman K.B."/>
            <person name="Herman A."/>
            <person name="Abrahante J.E."/>
            <person name="Garbe J."/>
        </authorList>
    </citation>
    <scope>NUCLEOTIDE SEQUENCE</scope>
    <source>
        <strain evidence="1">Duluth1</strain>
        <tissue evidence="1">Whole animal</tissue>
    </source>
</reference>
<organism evidence="1 2">
    <name type="scientific">Dreissena polymorpha</name>
    <name type="common">Zebra mussel</name>
    <name type="synonym">Mytilus polymorpha</name>
    <dbReference type="NCBI Taxonomy" id="45954"/>
    <lineage>
        <taxon>Eukaryota</taxon>
        <taxon>Metazoa</taxon>
        <taxon>Spiralia</taxon>
        <taxon>Lophotrochozoa</taxon>
        <taxon>Mollusca</taxon>
        <taxon>Bivalvia</taxon>
        <taxon>Autobranchia</taxon>
        <taxon>Heteroconchia</taxon>
        <taxon>Euheterodonta</taxon>
        <taxon>Imparidentia</taxon>
        <taxon>Neoheterodontei</taxon>
        <taxon>Myida</taxon>
        <taxon>Dreissenoidea</taxon>
        <taxon>Dreissenidae</taxon>
        <taxon>Dreissena</taxon>
    </lineage>
</organism>
<dbReference type="AlphaFoldDB" id="A0A9D3YAP0"/>
<accession>A0A9D3YAP0</accession>
<sequence length="82" mass="9459">MEGAMKNCNKIVREKSIIGDDDPSDLKPHQNAEVHIRYLHAKYVRDRKYIEGAIRNCNKIVTEKSIISLSDLDSSDLKHHQK</sequence>
<proteinExistence type="predicted"/>
<evidence type="ECO:0000313" key="1">
    <source>
        <dbReference type="EMBL" id="KAH3695731.1"/>
    </source>
</evidence>